<feature type="transmembrane region" description="Helical" evidence="8">
    <location>
        <begin position="134"/>
        <end position="158"/>
    </location>
</feature>
<evidence type="ECO:0000256" key="3">
    <source>
        <dbReference type="ARBA" id="ARBA00022448"/>
    </source>
</evidence>
<dbReference type="Proteomes" id="UP001139104">
    <property type="component" value="Unassembled WGS sequence"/>
</dbReference>
<dbReference type="EMBL" id="JAIVFP010000001">
    <property type="protein sequence ID" value="MCI4683808.1"/>
    <property type="molecule type" value="Genomic_DNA"/>
</dbReference>
<proteinExistence type="inferred from homology"/>
<evidence type="ECO:0000256" key="8">
    <source>
        <dbReference type="SAM" id="Phobius"/>
    </source>
</evidence>
<evidence type="ECO:0000256" key="6">
    <source>
        <dbReference type="ARBA" id="ARBA00022989"/>
    </source>
</evidence>
<comment type="caution">
    <text evidence="9">The sequence shown here is derived from an EMBL/GenBank/DDBJ whole genome shotgun (WGS) entry which is preliminary data.</text>
</comment>
<gene>
    <name evidence="9" type="ORF">K2U94_13720</name>
</gene>
<accession>A0ABS9Z855</accession>
<keyword evidence="5 8" id="KW-0812">Transmembrane</keyword>
<feature type="transmembrane region" description="Helical" evidence="8">
    <location>
        <begin position="214"/>
        <end position="230"/>
    </location>
</feature>
<keyword evidence="4" id="KW-1003">Cell membrane</keyword>
<dbReference type="PANTHER" id="PTHR34979:SF1">
    <property type="entry name" value="INNER MEMBRANE PROTEIN YGAZ"/>
    <property type="match status" value="1"/>
</dbReference>
<evidence type="ECO:0000256" key="1">
    <source>
        <dbReference type="ARBA" id="ARBA00004651"/>
    </source>
</evidence>
<reference evidence="9" key="1">
    <citation type="journal article" date="2022" name="ISME J.">
        <title>Identification of active gaseous-alkane degraders at natural gas seeps.</title>
        <authorList>
            <person name="Farhan Ul Haque M."/>
            <person name="Hernandez M."/>
            <person name="Crombie A.T."/>
            <person name="Murrell J.C."/>
        </authorList>
    </citation>
    <scope>NUCLEOTIDE SEQUENCE</scope>
    <source>
        <strain evidence="9">PC2</strain>
    </source>
</reference>
<keyword evidence="10" id="KW-1185">Reference proteome</keyword>
<evidence type="ECO:0000313" key="9">
    <source>
        <dbReference type="EMBL" id="MCI4683808.1"/>
    </source>
</evidence>
<name>A0ABS9Z855_9HYPH</name>
<evidence type="ECO:0000313" key="10">
    <source>
        <dbReference type="Proteomes" id="UP001139104"/>
    </source>
</evidence>
<keyword evidence="3" id="KW-0813">Transport</keyword>
<evidence type="ECO:0000256" key="2">
    <source>
        <dbReference type="ARBA" id="ARBA00010735"/>
    </source>
</evidence>
<feature type="transmembrane region" description="Helical" evidence="8">
    <location>
        <begin position="164"/>
        <end position="182"/>
    </location>
</feature>
<dbReference type="RefSeq" id="WP_243068877.1">
    <property type="nucleotide sequence ID" value="NZ_JAIVFK010000006.1"/>
</dbReference>
<feature type="transmembrane region" description="Helical" evidence="8">
    <location>
        <begin position="189"/>
        <end position="208"/>
    </location>
</feature>
<organism evidence="9 10">
    <name type="scientific">Candidatus Rhodoblastus alkanivorans</name>
    <dbReference type="NCBI Taxonomy" id="2954117"/>
    <lineage>
        <taxon>Bacteria</taxon>
        <taxon>Pseudomonadati</taxon>
        <taxon>Pseudomonadota</taxon>
        <taxon>Alphaproteobacteria</taxon>
        <taxon>Hyphomicrobiales</taxon>
        <taxon>Rhodoblastaceae</taxon>
        <taxon>Rhodoblastus</taxon>
    </lineage>
</organism>
<feature type="transmembrane region" description="Helical" evidence="8">
    <location>
        <begin position="46"/>
        <end position="66"/>
    </location>
</feature>
<protein>
    <submittedName>
        <fullName evidence="9">AzlC family ABC transporter permease</fullName>
    </submittedName>
</protein>
<keyword evidence="6 8" id="KW-1133">Transmembrane helix</keyword>
<dbReference type="Pfam" id="PF03591">
    <property type="entry name" value="AzlC"/>
    <property type="match status" value="1"/>
</dbReference>
<evidence type="ECO:0000256" key="5">
    <source>
        <dbReference type="ARBA" id="ARBA00022692"/>
    </source>
</evidence>
<dbReference type="InterPro" id="IPR011606">
    <property type="entry name" value="Brnchd-chn_aa_trnsp_permease"/>
</dbReference>
<evidence type="ECO:0000256" key="4">
    <source>
        <dbReference type="ARBA" id="ARBA00022475"/>
    </source>
</evidence>
<evidence type="ECO:0000256" key="7">
    <source>
        <dbReference type="ARBA" id="ARBA00023136"/>
    </source>
</evidence>
<comment type="subcellular location">
    <subcellularLocation>
        <location evidence="1">Cell membrane</location>
        <topology evidence="1">Multi-pass membrane protein</topology>
    </subcellularLocation>
</comment>
<feature type="transmembrane region" description="Helical" evidence="8">
    <location>
        <begin position="73"/>
        <end position="92"/>
    </location>
</feature>
<keyword evidence="7 8" id="KW-0472">Membrane</keyword>
<dbReference type="PANTHER" id="PTHR34979">
    <property type="entry name" value="INNER MEMBRANE PROTEIN YGAZ"/>
    <property type="match status" value="1"/>
</dbReference>
<sequence length="236" mass="24495">MPAARGAFFAGVRLALSGPAFYVALSLMGVGSLARAAGFPVGAAALSTILLWAGPAQLLFFGAAAAKTAPPAIALAVSLSSVRLLPMCLSVLPMLREKKTRLPTMFAAAHFVAVTVWAESLRRLPDMERPARKPFFFGLALTCMGLTAFSTALGFWLMGSLPKPLGAGLMMLSPIYFLATTARAARSGADWLAILFGALLAPLTMAYVGGGFDLLVLALVGGGAAWFAGFKARRAA</sequence>
<comment type="similarity">
    <text evidence="2">Belongs to the AzlC family.</text>
</comment>